<dbReference type="Gene3D" id="3.40.50.1820">
    <property type="entry name" value="alpha/beta hydrolase"/>
    <property type="match status" value="1"/>
</dbReference>
<feature type="domain" description="AB hydrolase-1" evidence="3">
    <location>
        <begin position="342"/>
        <end position="448"/>
    </location>
</feature>
<dbReference type="PANTHER" id="PTHR11820">
    <property type="entry name" value="ACYLPYRUVASE"/>
    <property type="match status" value="1"/>
</dbReference>
<evidence type="ECO:0000259" key="3">
    <source>
        <dbReference type="Pfam" id="PF00561"/>
    </source>
</evidence>
<evidence type="ECO:0000313" key="5">
    <source>
        <dbReference type="EMBL" id="KAL0638422.1"/>
    </source>
</evidence>
<proteinExistence type="inferred from homology"/>
<dbReference type="Gene3D" id="3.90.850.10">
    <property type="entry name" value="Fumarylacetoacetase-like, C-terminal domain"/>
    <property type="match status" value="1"/>
</dbReference>
<dbReference type="InterPro" id="IPR036663">
    <property type="entry name" value="Fumarylacetoacetase_C_sf"/>
</dbReference>
<dbReference type="SUPFAM" id="SSF56529">
    <property type="entry name" value="FAH"/>
    <property type="match status" value="1"/>
</dbReference>
<dbReference type="InterPro" id="IPR000073">
    <property type="entry name" value="AB_hydrolase_1"/>
</dbReference>
<dbReference type="EMBL" id="JBBBZM010000022">
    <property type="protein sequence ID" value="KAL0638422.1"/>
    <property type="molecule type" value="Genomic_DNA"/>
</dbReference>
<evidence type="ECO:0008006" key="7">
    <source>
        <dbReference type="Google" id="ProtNLM"/>
    </source>
</evidence>
<dbReference type="SUPFAM" id="SSF53474">
    <property type="entry name" value="alpha/beta-Hydrolases"/>
    <property type="match status" value="1"/>
</dbReference>
<feature type="domain" description="Fumarylacetoacetase-like C-terminal" evidence="4">
    <location>
        <begin position="83"/>
        <end position="296"/>
    </location>
</feature>
<accession>A0ABR3GR85</accession>
<dbReference type="Pfam" id="PF00561">
    <property type="entry name" value="Abhydrolase_1"/>
    <property type="match status" value="1"/>
</dbReference>
<dbReference type="InterPro" id="IPR011234">
    <property type="entry name" value="Fumarylacetoacetase-like_C"/>
</dbReference>
<dbReference type="InterPro" id="IPR029058">
    <property type="entry name" value="AB_hydrolase_fold"/>
</dbReference>
<sequence>MSGALTNFVTYLPSPTSQPRVGNLDFSTGDITPLSFPSGTHVTSLYQVINAGKDTNFIPSSRYGGEIPISSVTLLPPLSGRDVLAVGKNYSEHAKEFNSSGYDSSDKVAIPTHPVIFTKRASSIIASGDDIYPHPGWTETLDYEGEIGVILGKEGFGISREDAWDHVWGFTIINDITARERQRDHKQFFLGKSADTFCPMGPVAVPLTSLPNYKSLRLITRVNGELRQDSDLTQLIFSVPTLLATISSSITVQAGDVIATGTPAGVGIGRSPPVFLKPGDTINISVSGLGTLTNTVAAANSPPTGIRYIPVPYSAERSLTRLATSGKFVHIERFGNLSSTELVVFIHGLGGSTNSYRPTVMASKVGDRQLLLYDLEGHGLSPTTADSVVSIASYTADLRDLILTLGLQKSRISFVAHSLGCLIALSYHAKFSGEASFNSFVLISLPSAWLSAAAVERLYELSETIRAHGMLSVVDVLVVESTSPQTRANNPLAVAYIRTIIASTNPEGYAKGCTALAVARRGSMVGLAAHIYMGAEDTITPPDDARDMSGHIYTKLEGVGNWCVLEEALESQGWLAVELA</sequence>
<keyword evidence="2" id="KW-0479">Metal-binding</keyword>
<comment type="similarity">
    <text evidence="1">Belongs to the FAH family.</text>
</comment>
<name>A0ABR3GR85_9PEZI</name>
<protein>
    <recommendedName>
        <fullName evidence="7">Fumarylacetoacetate hydrolase</fullName>
    </recommendedName>
</protein>
<evidence type="ECO:0000256" key="1">
    <source>
        <dbReference type="ARBA" id="ARBA00010211"/>
    </source>
</evidence>
<dbReference type="Proteomes" id="UP001447188">
    <property type="component" value="Unassembled WGS sequence"/>
</dbReference>
<dbReference type="PANTHER" id="PTHR11820:SF7">
    <property type="entry name" value="ACYLPYRUVASE FAHD1, MITOCHONDRIAL"/>
    <property type="match status" value="1"/>
</dbReference>
<reference evidence="5 6" key="1">
    <citation type="submission" date="2024-02" db="EMBL/GenBank/DDBJ databases">
        <title>Discinaceae phylogenomics.</title>
        <authorList>
            <person name="Dirks A.C."/>
            <person name="James T.Y."/>
        </authorList>
    </citation>
    <scope>NUCLEOTIDE SEQUENCE [LARGE SCALE GENOMIC DNA]</scope>
    <source>
        <strain evidence="5 6">ACD0624</strain>
    </source>
</reference>
<dbReference type="Pfam" id="PF01557">
    <property type="entry name" value="FAA_hydrolase"/>
    <property type="match status" value="1"/>
</dbReference>
<comment type="caution">
    <text evidence="5">The sequence shown here is derived from an EMBL/GenBank/DDBJ whole genome shotgun (WGS) entry which is preliminary data.</text>
</comment>
<evidence type="ECO:0000256" key="2">
    <source>
        <dbReference type="ARBA" id="ARBA00022723"/>
    </source>
</evidence>
<gene>
    <name evidence="5" type="ORF">Q9L58_002565</name>
</gene>
<evidence type="ECO:0000313" key="6">
    <source>
        <dbReference type="Proteomes" id="UP001447188"/>
    </source>
</evidence>
<evidence type="ECO:0000259" key="4">
    <source>
        <dbReference type="Pfam" id="PF01557"/>
    </source>
</evidence>
<keyword evidence="6" id="KW-1185">Reference proteome</keyword>
<organism evidence="5 6">
    <name type="scientific">Discina gigas</name>
    <dbReference type="NCBI Taxonomy" id="1032678"/>
    <lineage>
        <taxon>Eukaryota</taxon>
        <taxon>Fungi</taxon>
        <taxon>Dikarya</taxon>
        <taxon>Ascomycota</taxon>
        <taxon>Pezizomycotina</taxon>
        <taxon>Pezizomycetes</taxon>
        <taxon>Pezizales</taxon>
        <taxon>Discinaceae</taxon>
        <taxon>Discina</taxon>
    </lineage>
</organism>